<feature type="region of interest" description="Disordered" evidence="1">
    <location>
        <begin position="19"/>
        <end position="86"/>
    </location>
</feature>
<accession>A0A4Z0MH14</accession>
<protein>
    <submittedName>
        <fullName evidence="4">DUF4142 domain-containing protein</fullName>
    </submittedName>
</protein>
<dbReference type="OrthoDB" id="883203at2"/>
<evidence type="ECO:0000256" key="1">
    <source>
        <dbReference type="SAM" id="MobiDB-lite"/>
    </source>
</evidence>
<feature type="compositionally biased region" description="Polar residues" evidence="1">
    <location>
        <begin position="46"/>
        <end position="70"/>
    </location>
</feature>
<evidence type="ECO:0000259" key="3">
    <source>
        <dbReference type="Pfam" id="PF13628"/>
    </source>
</evidence>
<evidence type="ECO:0000313" key="4">
    <source>
        <dbReference type="EMBL" id="TGD78505.1"/>
    </source>
</evidence>
<name>A0A4Z0MH14_9BACT</name>
<feature type="chain" id="PRO_5021339066" evidence="2">
    <location>
        <begin position="21"/>
        <end position="225"/>
    </location>
</feature>
<dbReference type="EMBL" id="SRKZ01000006">
    <property type="protein sequence ID" value="TGD78505.1"/>
    <property type="molecule type" value="Genomic_DNA"/>
</dbReference>
<feature type="signal peptide" evidence="2">
    <location>
        <begin position="1"/>
        <end position="20"/>
    </location>
</feature>
<evidence type="ECO:0000313" key="5">
    <source>
        <dbReference type="Proteomes" id="UP000298284"/>
    </source>
</evidence>
<dbReference type="InterPro" id="IPR025419">
    <property type="entry name" value="DUF4142"/>
</dbReference>
<dbReference type="Proteomes" id="UP000298284">
    <property type="component" value="Unassembled WGS sequence"/>
</dbReference>
<keyword evidence="5" id="KW-1185">Reference proteome</keyword>
<dbReference type="PROSITE" id="PS51257">
    <property type="entry name" value="PROKAR_LIPOPROTEIN"/>
    <property type="match status" value="1"/>
</dbReference>
<proteinExistence type="predicted"/>
<feature type="compositionally biased region" description="Low complexity" evidence="1">
    <location>
        <begin position="19"/>
        <end position="45"/>
    </location>
</feature>
<dbReference type="PANTHER" id="PTHR38593">
    <property type="entry name" value="BLR2558 PROTEIN"/>
    <property type="match status" value="1"/>
</dbReference>
<keyword evidence="2" id="KW-0732">Signal</keyword>
<dbReference type="RefSeq" id="WP_135532363.1">
    <property type="nucleotide sequence ID" value="NZ_SRKZ01000006.1"/>
</dbReference>
<dbReference type="AlphaFoldDB" id="A0A4Z0MH14"/>
<sequence length="225" mass="23778">MKRTLLSMAVAALMATTACSSNDSTTAASDTTAPTDATSAPANDAMGTTNTDSAGANTNTAMAGDTSTAGGSAMADPNGPTAPHSTDAEFMKSAAASDQNEIQLSKLALEKGVTGMVKDHANMMIKDHTKSTSDLKPIAQKKNVTLPADMDAEHKAIAATMRKLSGKEFENQYMEQMRVDHQKTLNTLVAHQKMTKDTEVQGFIAKVQPVVQSHLNMFTQHKSAM</sequence>
<dbReference type="Pfam" id="PF13628">
    <property type="entry name" value="DUF4142"/>
    <property type="match status" value="1"/>
</dbReference>
<reference evidence="4 5" key="1">
    <citation type="submission" date="2019-04" db="EMBL/GenBank/DDBJ databases">
        <authorList>
            <person name="Feng G."/>
            <person name="Zhang J."/>
            <person name="Zhu H."/>
        </authorList>
    </citation>
    <scope>NUCLEOTIDE SEQUENCE [LARGE SCALE GENOMIC DNA]</scope>
    <source>
        <strain evidence="4 5">JCM 19491</strain>
    </source>
</reference>
<evidence type="ECO:0000256" key="2">
    <source>
        <dbReference type="SAM" id="SignalP"/>
    </source>
</evidence>
<dbReference type="InterPro" id="IPR012347">
    <property type="entry name" value="Ferritin-like"/>
</dbReference>
<gene>
    <name evidence="4" type="ORF">EU557_20610</name>
</gene>
<feature type="domain" description="DUF4142" evidence="3">
    <location>
        <begin position="86"/>
        <end position="218"/>
    </location>
</feature>
<comment type="caution">
    <text evidence="4">The sequence shown here is derived from an EMBL/GenBank/DDBJ whole genome shotgun (WGS) entry which is preliminary data.</text>
</comment>
<dbReference type="PANTHER" id="PTHR38593:SF1">
    <property type="entry name" value="BLR2558 PROTEIN"/>
    <property type="match status" value="1"/>
</dbReference>
<dbReference type="Gene3D" id="1.20.1260.10">
    <property type="match status" value="1"/>
</dbReference>
<organism evidence="4 5">
    <name type="scientific">Hymenobacter wooponensis</name>
    <dbReference type="NCBI Taxonomy" id="1525360"/>
    <lineage>
        <taxon>Bacteria</taxon>
        <taxon>Pseudomonadati</taxon>
        <taxon>Bacteroidota</taxon>
        <taxon>Cytophagia</taxon>
        <taxon>Cytophagales</taxon>
        <taxon>Hymenobacteraceae</taxon>
        <taxon>Hymenobacter</taxon>
    </lineage>
</organism>